<name>A0A080MAS1_9PROT</name>
<protein>
    <submittedName>
        <fullName evidence="1">Uncharacterized protein</fullName>
    </submittedName>
</protein>
<gene>
    <name evidence="1" type="ORF">AW09_000497</name>
</gene>
<reference evidence="1 2" key="1">
    <citation type="submission" date="2014-02" db="EMBL/GenBank/DDBJ databases">
        <title>Expanding our view of genomic diversity in Candidatus Accumulibacter clades.</title>
        <authorList>
            <person name="Skennerton C.T."/>
            <person name="Barr J.J."/>
            <person name="Slater F.R."/>
            <person name="Bond P.L."/>
            <person name="Tyson G.W."/>
        </authorList>
    </citation>
    <scope>NUCLEOTIDE SEQUENCE [LARGE SCALE GENOMIC DNA]</scope>
    <source>
        <strain evidence="2">BA-91</strain>
    </source>
</reference>
<dbReference type="EMBL" id="JDVG02000078">
    <property type="protein sequence ID" value="KFB74229.1"/>
    <property type="molecule type" value="Genomic_DNA"/>
</dbReference>
<evidence type="ECO:0000313" key="1">
    <source>
        <dbReference type="EMBL" id="KFB74229.1"/>
    </source>
</evidence>
<accession>A0A080MAS1</accession>
<dbReference type="Proteomes" id="UP000020077">
    <property type="component" value="Unassembled WGS sequence"/>
</dbReference>
<sequence>MRCYTMTPAKHRTRYKMSEPFDTAAMRAAEGEGGHPMNDGKIPFVLNRSKADRSLVTGVTFLHCDRFRWPTVTGCYVWVISIFSRSDGDASSDLLHPHKF</sequence>
<evidence type="ECO:0000313" key="2">
    <source>
        <dbReference type="Proteomes" id="UP000020077"/>
    </source>
</evidence>
<organism evidence="1 2">
    <name type="scientific">Candidatus Accumulibacter phosphatis</name>
    <dbReference type="NCBI Taxonomy" id="327160"/>
    <lineage>
        <taxon>Bacteria</taxon>
        <taxon>Pseudomonadati</taxon>
        <taxon>Pseudomonadota</taxon>
        <taxon>Betaproteobacteria</taxon>
        <taxon>Candidatus Accumulibacter</taxon>
    </lineage>
</organism>
<proteinExistence type="predicted"/>
<dbReference type="AlphaFoldDB" id="A0A080MAS1"/>
<comment type="caution">
    <text evidence="1">The sequence shown here is derived from an EMBL/GenBank/DDBJ whole genome shotgun (WGS) entry which is preliminary data.</text>
</comment>